<reference evidence="1 2" key="1">
    <citation type="journal article" date="2014" name="Am. J. Bot.">
        <title>Genome assembly and annotation for red clover (Trifolium pratense; Fabaceae).</title>
        <authorList>
            <person name="Istvanek J."/>
            <person name="Jaros M."/>
            <person name="Krenek A."/>
            <person name="Repkova J."/>
        </authorList>
    </citation>
    <scope>NUCLEOTIDE SEQUENCE [LARGE SCALE GENOMIC DNA]</scope>
    <source>
        <strain evidence="2">cv. Tatra</strain>
        <tissue evidence="1">Young leaves</tissue>
    </source>
</reference>
<dbReference type="Proteomes" id="UP000236291">
    <property type="component" value="Unassembled WGS sequence"/>
</dbReference>
<organism evidence="1 2">
    <name type="scientific">Trifolium pratense</name>
    <name type="common">Red clover</name>
    <dbReference type="NCBI Taxonomy" id="57577"/>
    <lineage>
        <taxon>Eukaryota</taxon>
        <taxon>Viridiplantae</taxon>
        <taxon>Streptophyta</taxon>
        <taxon>Embryophyta</taxon>
        <taxon>Tracheophyta</taxon>
        <taxon>Spermatophyta</taxon>
        <taxon>Magnoliopsida</taxon>
        <taxon>eudicotyledons</taxon>
        <taxon>Gunneridae</taxon>
        <taxon>Pentapetalae</taxon>
        <taxon>rosids</taxon>
        <taxon>fabids</taxon>
        <taxon>Fabales</taxon>
        <taxon>Fabaceae</taxon>
        <taxon>Papilionoideae</taxon>
        <taxon>50 kb inversion clade</taxon>
        <taxon>NPAAA clade</taxon>
        <taxon>Hologalegina</taxon>
        <taxon>IRL clade</taxon>
        <taxon>Trifolieae</taxon>
        <taxon>Trifolium</taxon>
    </lineage>
</organism>
<feature type="non-terminal residue" evidence="1">
    <location>
        <position position="1"/>
    </location>
</feature>
<accession>A0A2K3K7E7</accession>
<sequence length="38" mass="4420">EQQRADHQNLESKVDKLDSKVDNLNDKFDIIIALLKKP</sequence>
<protein>
    <submittedName>
        <fullName evidence="1">Uncharacterized protein</fullName>
    </submittedName>
</protein>
<dbReference type="AlphaFoldDB" id="A0A2K3K7E7"/>
<dbReference type="Gene3D" id="1.20.5.170">
    <property type="match status" value="1"/>
</dbReference>
<gene>
    <name evidence="1" type="ORF">L195_g061044</name>
</gene>
<reference evidence="1 2" key="2">
    <citation type="journal article" date="2017" name="Front. Plant Sci.">
        <title>Gene Classification and Mining of Molecular Markers Useful in Red Clover (Trifolium pratense) Breeding.</title>
        <authorList>
            <person name="Istvanek J."/>
            <person name="Dluhosova J."/>
            <person name="Dluhos P."/>
            <person name="Patkova L."/>
            <person name="Nedelnik J."/>
            <person name="Repkova J."/>
        </authorList>
    </citation>
    <scope>NUCLEOTIDE SEQUENCE [LARGE SCALE GENOMIC DNA]</scope>
    <source>
        <strain evidence="2">cv. Tatra</strain>
        <tissue evidence="1">Young leaves</tissue>
    </source>
</reference>
<name>A0A2K3K7E7_TRIPR</name>
<evidence type="ECO:0000313" key="1">
    <source>
        <dbReference type="EMBL" id="PNX62215.1"/>
    </source>
</evidence>
<dbReference type="EMBL" id="ASHM01146399">
    <property type="protein sequence ID" value="PNX62215.1"/>
    <property type="molecule type" value="Genomic_DNA"/>
</dbReference>
<proteinExistence type="predicted"/>
<comment type="caution">
    <text evidence="1">The sequence shown here is derived from an EMBL/GenBank/DDBJ whole genome shotgun (WGS) entry which is preliminary data.</text>
</comment>
<evidence type="ECO:0000313" key="2">
    <source>
        <dbReference type="Proteomes" id="UP000236291"/>
    </source>
</evidence>